<dbReference type="InterPro" id="IPR017452">
    <property type="entry name" value="GPCR_Rhodpsn_7TM"/>
</dbReference>
<keyword evidence="12" id="KW-1185">Reference proteome</keyword>
<dbReference type="AlphaFoldDB" id="A0A6P9AJ14"/>
<evidence type="ECO:0000256" key="9">
    <source>
        <dbReference type="RuleBase" id="RU000688"/>
    </source>
</evidence>
<dbReference type="Pfam" id="PF00001">
    <property type="entry name" value="7tm_1"/>
    <property type="match status" value="1"/>
</dbReference>
<dbReference type="InParanoid" id="A0A6P9AJ14"/>
<dbReference type="KEGG" id="tpal:117653705"/>
<keyword evidence="7 9" id="KW-0675">Receptor</keyword>
<protein>
    <submittedName>
        <fullName evidence="13">Neuropeptide F receptor-like</fullName>
    </submittedName>
</protein>
<dbReference type="PANTHER" id="PTHR24235:SF30">
    <property type="entry name" value="NEUROPEPTIDE F RECEPTOR"/>
    <property type="match status" value="1"/>
</dbReference>
<dbReference type="PROSITE" id="PS00237">
    <property type="entry name" value="G_PROTEIN_RECEP_F1_1"/>
    <property type="match status" value="1"/>
</dbReference>
<dbReference type="PRINTS" id="PR01012">
    <property type="entry name" value="NRPEPTIDEYR"/>
</dbReference>
<dbReference type="InterPro" id="IPR000611">
    <property type="entry name" value="NPY_rcpt"/>
</dbReference>
<dbReference type="PANTHER" id="PTHR24235">
    <property type="entry name" value="NEUROPEPTIDE Y RECEPTOR"/>
    <property type="match status" value="1"/>
</dbReference>
<reference evidence="13" key="1">
    <citation type="submission" date="2025-08" db="UniProtKB">
        <authorList>
            <consortium name="RefSeq"/>
        </authorList>
    </citation>
    <scope>IDENTIFICATION</scope>
    <source>
        <tissue evidence="13">Total insect</tissue>
    </source>
</reference>
<evidence type="ECO:0000259" key="11">
    <source>
        <dbReference type="PROSITE" id="PS50262"/>
    </source>
</evidence>
<proteinExistence type="inferred from homology"/>
<evidence type="ECO:0000256" key="6">
    <source>
        <dbReference type="ARBA" id="ARBA00023136"/>
    </source>
</evidence>
<feature type="domain" description="G-protein coupled receptors family 1 profile" evidence="11">
    <location>
        <begin position="65"/>
        <end position="377"/>
    </location>
</feature>
<gene>
    <name evidence="13" type="primary">LOC117653705</name>
</gene>
<dbReference type="PROSITE" id="PS50262">
    <property type="entry name" value="G_PROTEIN_RECEP_F1_2"/>
    <property type="match status" value="1"/>
</dbReference>
<feature type="transmembrane region" description="Helical" evidence="10">
    <location>
        <begin position="317"/>
        <end position="336"/>
    </location>
</feature>
<evidence type="ECO:0000256" key="5">
    <source>
        <dbReference type="ARBA" id="ARBA00023040"/>
    </source>
</evidence>
<comment type="similarity">
    <text evidence="2 9">Belongs to the G-protein coupled receptor 1 family.</text>
</comment>
<evidence type="ECO:0000313" key="12">
    <source>
        <dbReference type="Proteomes" id="UP000515158"/>
    </source>
</evidence>
<feature type="transmembrane region" description="Helical" evidence="10">
    <location>
        <begin position="126"/>
        <end position="146"/>
    </location>
</feature>
<dbReference type="OrthoDB" id="9046662at2759"/>
<evidence type="ECO:0000256" key="8">
    <source>
        <dbReference type="ARBA" id="ARBA00023224"/>
    </source>
</evidence>
<dbReference type="SUPFAM" id="SSF81321">
    <property type="entry name" value="Family A G protein-coupled receptor-like"/>
    <property type="match status" value="1"/>
</dbReference>
<feature type="transmembrane region" description="Helical" evidence="10">
    <location>
        <begin position="86"/>
        <end position="106"/>
    </location>
</feature>
<dbReference type="Gene3D" id="1.20.1070.10">
    <property type="entry name" value="Rhodopsin 7-helix transmembrane proteins"/>
    <property type="match status" value="1"/>
</dbReference>
<keyword evidence="6 10" id="KW-0472">Membrane</keyword>
<dbReference type="SMR" id="A0A6P9AJ14"/>
<evidence type="ECO:0000256" key="4">
    <source>
        <dbReference type="ARBA" id="ARBA00022989"/>
    </source>
</evidence>
<keyword evidence="3 9" id="KW-0812">Transmembrane</keyword>
<evidence type="ECO:0000256" key="1">
    <source>
        <dbReference type="ARBA" id="ARBA00004141"/>
    </source>
</evidence>
<keyword evidence="8 9" id="KW-0807">Transducer</keyword>
<dbReference type="GeneID" id="117653705"/>
<dbReference type="RefSeq" id="XP_034255441.1">
    <property type="nucleotide sequence ID" value="XM_034399550.1"/>
</dbReference>
<feature type="transmembrane region" description="Helical" evidence="10">
    <location>
        <begin position="214"/>
        <end position="236"/>
    </location>
</feature>
<dbReference type="Proteomes" id="UP000515158">
    <property type="component" value="Unplaced"/>
</dbReference>
<evidence type="ECO:0000256" key="7">
    <source>
        <dbReference type="ARBA" id="ARBA00023170"/>
    </source>
</evidence>
<sequence length="480" mass="52523">MDRPHVNNNNNTMSTTEDMSWILNASQNVDPDVLASFARNRDLDDPFFFTFIVLYSVIICFGAAGNGLVVWAVARKRSMRTARNMFIVNLAVSDLLLCVVTMPLTLMEILTKYWALGREEFICKMLGTLQATSIFVSTISITAIALDRYQVIVYPTGNNIQKVGAIVISVMIWVVSLLLASPLFIFRTLEVHHVVDIGTLAYCIENWPVADGRAYYSIFSLIFQYMFPIVIVTLAYSRICKKLRYRYVNSSASKRNAGLPVPSNTTSSAPPAPRCPFAAPAVKDTVKDAVKDTQPAAVPVVVRPKAKDDRRIKRTNALFISIALIFGISWLPLNVFNLVMDTYSGDLFGHNRQAMLITYAACHMMGMSSACTNPMLYGWLNENFRKEFKEILDVACRVLCFFRSVGAGGAGGAGAGGAGGGGLALTGASGRLRGGHGLGGKLLKDSNRLQPSACREMTNGQDMTTSLVHADETTSFTNVL</sequence>
<feature type="transmembrane region" description="Helical" evidence="10">
    <location>
        <begin position="166"/>
        <end position="186"/>
    </location>
</feature>
<feature type="transmembrane region" description="Helical" evidence="10">
    <location>
        <begin position="47"/>
        <end position="74"/>
    </location>
</feature>
<dbReference type="InterPro" id="IPR000276">
    <property type="entry name" value="GPCR_Rhodpsn"/>
</dbReference>
<evidence type="ECO:0000256" key="2">
    <source>
        <dbReference type="ARBA" id="ARBA00010663"/>
    </source>
</evidence>
<dbReference type="FunCoup" id="A0A6P9AJ14">
    <property type="interactions" value="94"/>
</dbReference>
<accession>A0A6P9AJ14</accession>
<evidence type="ECO:0000256" key="10">
    <source>
        <dbReference type="SAM" id="Phobius"/>
    </source>
</evidence>
<organism evidence="13">
    <name type="scientific">Thrips palmi</name>
    <name type="common">Melon thrips</name>
    <dbReference type="NCBI Taxonomy" id="161013"/>
    <lineage>
        <taxon>Eukaryota</taxon>
        <taxon>Metazoa</taxon>
        <taxon>Ecdysozoa</taxon>
        <taxon>Arthropoda</taxon>
        <taxon>Hexapoda</taxon>
        <taxon>Insecta</taxon>
        <taxon>Pterygota</taxon>
        <taxon>Neoptera</taxon>
        <taxon>Paraneoptera</taxon>
        <taxon>Thysanoptera</taxon>
        <taxon>Terebrantia</taxon>
        <taxon>Thripoidea</taxon>
        <taxon>Thripidae</taxon>
        <taxon>Thrips</taxon>
    </lineage>
</organism>
<keyword evidence="5 9" id="KW-0297">G-protein coupled receptor</keyword>
<dbReference type="PRINTS" id="PR00237">
    <property type="entry name" value="GPCRRHODOPSN"/>
</dbReference>
<evidence type="ECO:0000313" key="13">
    <source>
        <dbReference type="RefSeq" id="XP_034255441.1"/>
    </source>
</evidence>
<feature type="transmembrane region" description="Helical" evidence="10">
    <location>
        <begin position="356"/>
        <end position="380"/>
    </location>
</feature>
<dbReference type="CDD" id="cd15203">
    <property type="entry name" value="7tmA_NPYR-like"/>
    <property type="match status" value="1"/>
</dbReference>
<comment type="subcellular location">
    <subcellularLocation>
        <location evidence="1">Membrane</location>
        <topology evidence="1">Multi-pass membrane protein</topology>
    </subcellularLocation>
</comment>
<name>A0A6P9AJ14_THRPL</name>
<evidence type="ECO:0000256" key="3">
    <source>
        <dbReference type="ARBA" id="ARBA00022692"/>
    </source>
</evidence>
<keyword evidence="4 10" id="KW-1133">Transmembrane helix</keyword>
<dbReference type="GO" id="GO:0016020">
    <property type="term" value="C:membrane"/>
    <property type="evidence" value="ECO:0007669"/>
    <property type="project" value="UniProtKB-SubCell"/>
</dbReference>
<dbReference type="SMART" id="SM01381">
    <property type="entry name" value="7TM_GPCR_Srsx"/>
    <property type="match status" value="1"/>
</dbReference>
<dbReference type="GO" id="GO:0004983">
    <property type="term" value="F:neuropeptide Y receptor activity"/>
    <property type="evidence" value="ECO:0007669"/>
    <property type="project" value="InterPro"/>
</dbReference>